<dbReference type="STRING" id="1121429.SAMN02745133_01794"/>
<dbReference type="GO" id="GO:2001070">
    <property type="term" value="F:starch binding"/>
    <property type="evidence" value="ECO:0007669"/>
    <property type="project" value="InterPro"/>
</dbReference>
<gene>
    <name evidence="2" type="ORF">SAMN02745133_01794</name>
</gene>
<feature type="domain" description="Carbohydrate binding module family 25" evidence="1">
    <location>
        <begin position="39"/>
        <end position="122"/>
    </location>
</feature>
<sequence length="129" mass="14467">MANRTNFGEPTMGAYRLKEMHDAQFPGGVVVDPTPITAGQEVVVFYNGLLAQSGAQEVYLHCGFGRDDHWHGIQDLRMARTGYGFVKSVTMPDTHTQFNFCFHDNAMNWDNNAGKDWSFQVHNGTMNGH</sequence>
<accession>A0A1M4YSG9</accession>
<organism evidence="2 3">
    <name type="scientific">Desulforamulus putei DSM 12395</name>
    <dbReference type="NCBI Taxonomy" id="1121429"/>
    <lineage>
        <taxon>Bacteria</taxon>
        <taxon>Bacillati</taxon>
        <taxon>Bacillota</taxon>
        <taxon>Clostridia</taxon>
        <taxon>Eubacteriales</taxon>
        <taxon>Peptococcaceae</taxon>
        <taxon>Desulforamulus</taxon>
    </lineage>
</organism>
<dbReference type="InterPro" id="IPR013783">
    <property type="entry name" value="Ig-like_fold"/>
</dbReference>
<dbReference type="Proteomes" id="UP000184148">
    <property type="component" value="Unassembled WGS sequence"/>
</dbReference>
<proteinExistence type="predicted"/>
<dbReference type="AlphaFoldDB" id="A0A1M4YSG9"/>
<evidence type="ECO:0000259" key="1">
    <source>
        <dbReference type="SMART" id="SM01066"/>
    </source>
</evidence>
<dbReference type="OrthoDB" id="1683298at2"/>
<reference evidence="3" key="1">
    <citation type="submission" date="2016-11" db="EMBL/GenBank/DDBJ databases">
        <authorList>
            <person name="Varghese N."/>
            <person name="Submissions S."/>
        </authorList>
    </citation>
    <scope>NUCLEOTIDE SEQUENCE [LARGE SCALE GENOMIC DNA]</scope>
    <source>
        <strain evidence="3">DSM 12395</strain>
    </source>
</reference>
<protein>
    <submittedName>
        <fullName evidence="2">Starch/carbohydrate-binding module (Family 53)</fullName>
    </submittedName>
</protein>
<dbReference type="Gene3D" id="2.60.40.10">
    <property type="entry name" value="Immunoglobulins"/>
    <property type="match status" value="1"/>
</dbReference>
<dbReference type="Pfam" id="PF16760">
    <property type="entry name" value="CBM53"/>
    <property type="match status" value="1"/>
</dbReference>
<dbReference type="SMART" id="SM01066">
    <property type="entry name" value="CBM_25"/>
    <property type="match status" value="1"/>
</dbReference>
<dbReference type="EMBL" id="FQUY01000011">
    <property type="protein sequence ID" value="SHF08681.1"/>
    <property type="molecule type" value="Genomic_DNA"/>
</dbReference>
<keyword evidence="3" id="KW-1185">Reference proteome</keyword>
<dbReference type="RefSeq" id="WP_073238888.1">
    <property type="nucleotide sequence ID" value="NZ_FQUY01000011.1"/>
</dbReference>
<evidence type="ECO:0000313" key="3">
    <source>
        <dbReference type="Proteomes" id="UP000184148"/>
    </source>
</evidence>
<dbReference type="InterPro" id="IPR005085">
    <property type="entry name" value="CBM25"/>
</dbReference>
<evidence type="ECO:0000313" key="2">
    <source>
        <dbReference type="EMBL" id="SHF08681.1"/>
    </source>
</evidence>
<name>A0A1M4YSG9_9FIRM</name>